<dbReference type="NCBIfam" id="TIGR01627">
    <property type="entry name" value="A_thal_3515"/>
    <property type="match status" value="1"/>
</dbReference>
<evidence type="ECO:0000256" key="1">
    <source>
        <dbReference type="ARBA" id="ARBA00004194"/>
    </source>
</evidence>
<dbReference type="EMBL" id="JARAOO010000009">
    <property type="protein sequence ID" value="KAJ7956041.1"/>
    <property type="molecule type" value="Genomic_DNA"/>
</dbReference>
<accession>A0AAD7LEP9</accession>
<dbReference type="Proteomes" id="UP001163823">
    <property type="component" value="Chromosome 9"/>
</dbReference>
<organism evidence="7 8">
    <name type="scientific">Quillaja saponaria</name>
    <name type="common">Soap bark tree</name>
    <dbReference type="NCBI Taxonomy" id="32244"/>
    <lineage>
        <taxon>Eukaryota</taxon>
        <taxon>Viridiplantae</taxon>
        <taxon>Streptophyta</taxon>
        <taxon>Embryophyta</taxon>
        <taxon>Tracheophyta</taxon>
        <taxon>Spermatophyta</taxon>
        <taxon>Magnoliopsida</taxon>
        <taxon>eudicotyledons</taxon>
        <taxon>Gunneridae</taxon>
        <taxon>Pentapetalae</taxon>
        <taxon>rosids</taxon>
        <taxon>fabids</taxon>
        <taxon>Fabales</taxon>
        <taxon>Quillajaceae</taxon>
        <taxon>Quillaja</taxon>
    </lineage>
</organism>
<name>A0AAD7LEP9_QUISA</name>
<evidence type="ECO:0000256" key="2">
    <source>
        <dbReference type="ARBA" id="ARBA00022692"/>
    </source>
</evidence>
<comment type="subcellular location">
    <subcellularLocation>
        <location evidence="1">Golgi apparatus membrane</location>
        <topology evidence="1">Single-pass membrane protein</topology>
    </subcellularLocation>
</comment>
<feature type="transmembrane region" description="Helical" evidence="6">
    <location>
        <begin position="50"/>
        <end position="68"/>
    </location>
</feature>
<sequence length="328" mass="36054">MPPEVTSSCSLLTPLVQFSPPVSSQAAQQSQASSHKRCQGNKRMNVTVKKLIPVLVLILTVTSILRLLRLAISTSFPSPPLHALPPSLQHNCSPNSSTCRTDALHAPGSSNEPTTSSHINFLTEKEFKLLARLIAKKSPCNLLVFGLQSQYLTLSSINEAGTTIFLEDDPEKISTIKTNSNGTQIYKVQHNMPAKEAYNQLKHARQNPACAPNSGLLQESKCQLALKKLPEEVYAIKWDVIVVDGPNGDSPESPGRMAAIYSASLIARAGNITDVLVHDADRTIEKWFSWEFLCDENLLSSKGRLWHFRIKGELNSTRFCPAEALAKE</sequence>
<dbReference type="GO" id="GO:0000139">
    <property type="term" value="C:Golgi membrane"/>
    <property type="evidence" value="ECO:0007669"/>
    <property type="project" value="UniProtKB-SubCell"/>
</dbReference>
<keyword evidence="8" id="KW-1185">Reference proteome</keyword>
<comment type="caution">
    <text evidence="7">The sequence shown here is derived from an EMBL/GenBank/DDBJ whole genome shotgun (WGS) entry which is preliminary data.</text>
</comment>
<dbReference type="GO" id="GO:0045492">
    <property type="term" value="P:xylan biosynthetic process"/>
    <property type="evidence" value="ECO:0007669"/>
    <property type="project" value="InterPro"/>
</dbReference>
<dbReference type="KEGG" id="qsa:O6P43_022541"/>
<keyword evidence="4 6" id="KW-0472">Membrane</keyword>
<evidence type="ECO:0000313" key="7">
    <source>
        <dbReference type="EMBL" id="KAJ7956041.1"/>
    </source>
</evidence>
<evidence type="ECO:0000256" key="3">
    <source>
        <dbReference type="ARBA" id="ARBA00022989"/>
    </source>
</evidence>
<dbReference type="Pfam" id="PF21729">
    <property type="entry name" value="IRX15_IRX15L_GXM"/>
    <property type="match status" value="1"/>
</dbReference>
<reference evidence="7" key="1">
    <citation type="journal article" date="2023" name="Science">
        <title>Elucidation of the pathway for biosynthesis of saponin adjuvants from the soapbark tree.</title>
        <authorList>
            <person name="Reed J."/>
            <person name="Orme A."/>
            <person name="El-Demerdash A."/>
            <person name="Owen C."/>
            <person name="Martin L.B.B."/>
            <person name="Misra R.C."/>
            <person name="Kikuchi S."/>
            <person name="Rejzek M."/>
            <person name="Martin A.C."/>
            <person name="Harkess A."/>
            <person name="Leebens-Mack J."/>
            <person name="Louveau T."/>
            <person name="Stephenson M.J."/>
            <person name="Osbourn A."/>
        </authorList>
    </citation>
    <scope>NUCLEOTIDE SEQUENCE</scope>
    <source>
        <strain evidence="7">S10</strain>
    </source>
</reference>
<gene>
    <name evidence="7" type="ORF">O6P43_022541</name>
</gene>
<evidence type="ECO:0000256" key="4">
    <source>
        <dbReference type="ARBA" id="ARBA00023136"/>
    </source>
</evidence>
<keyword evidence="3 6" id="KW-1133">Transmembrane helix</keyword>
<evidence type="ECO:0000313" key="8">
    <source>
        <dbReference type="Proteomes" id="UP001163823"/>
    </source>
</evidence>
<keyword evidence="2 6" id="KW-0812">Transmembrane</keyword>
<protein>
    <submittedName>
        <fullName evidence="7">Glucuronoxylan 4-O-methyltransferase 1</fullName>
    </submittedName>
</protein>
<feature type="region of interest" description="Disordered" evidence="5">
    <location>
        <begin position="95"/>
        <end position="116"/>
    </location>
</feature>
<evidence type="ECO:0000256" key="6">
    <source>
        <dbReference type="SAM" id="Phobius"/>
    </source>
</evidence>
<proteinExistence type="predicted"/>
<dbReference type="AlphaFoldDB" id="A0AAD7LEP9"/>
<dbReference type="InterPro" id="IPR006514">
    <property type="entry name" value="IRX15/GXM/AGM"/>
</dbReference>
<evidence type="ECO:0000256" key="5">
    <source>
        <dbReference type="SAM" id="MobiDB-lite"/>
    </source>
</evidence>
<dbReference type="PANTHER" id="PTHR31444">
    <property type="entry name" value="OS11G0490100 PROTEIN"/>
    <property type="match status" value="1"/>
</dbReference>